<evidence type="ECO:0000256" key="4">
    <source>
        <dbReference type="ARBA" id="ARBA00023163"/>
    </source>
</evidence>
<dbReference type="PANTHER" id="PTHR30126">
    <property type="entry name" value="HTH-TYPE TRANSCRIPTIONAL REGULATOR"/>
    <property type="match status" value="1"/>
</dbReference>
<organism evidence="6">
    <name type="scientific">marine sediment metagenome</name>
    <dbReference type="NCBI Taxonomy" id="412755"/>
    <lineage>
        <taxon>unclassified sequences</taxon>
        <taxon>metagenomes</taxon>
        <taxon>ecological metagenomes</taxon>
    </lineage>
</organism>
<comment type="similarity">
    <text evidence="1">Belongs to the LysR transcriptional regulatory family.</text>
</comment>
<dbReference type="GO" id="GO:0000976">
    <property type="term" value="F:transcription cis-regulatory region binding"/>
    <property type="evidence" value="ECO:0007669"/>
    <property type="project" value="TreeGrafter"/>
</dbReference>
<dbReference type="EMBL" id="LAZR01001908">
    <property type="protein sequence ID" value="KKN37242.1"/>
    <property type="molecule type" value="Genomic_DNA"/>
</dbReference>
<keyword evidence="2" id="KW-0805">Transcription regulation</keyword>
<dbReference type="SUPFAM" id="SSF46785">
    <property type="entry name" value="Winged helix' DNA-binding domain"/>
    <property type="match status" value="1"/>
</dbReference>
<dbReference type="Pfam" id="PF00126">
    <property type="entry name" value="HTH_1"/>
    <property type="match status" value="1"/>
</dbReference>
<keyword evidence="3" id="KW-0238">DNA-binding</keyword>
<dbReference type="InterPro" id="IPR036388">
    <property type="entry name" value="WH-like_DNA-bd_sf"/>
</dbReference>
<dbReference type="Pfam" id="PF03466">
    <property type="entry name" value="LysR_substrate"/>
    <property type="match status" value="1"/>
</dbReference>
<dbReference type="InterPro" id="IPR000847">
    <property type="entry name" value="LysR_HTH_N"/>
</dbReference>
<dbReference type="Gene3D" id="3.40.190.290">
    <property type="match status" value="1"/>
</dbReference>
<gene>
    <name evidence="6" type="ORF">LCGC14_0765600</name>
</gene>
<reference evidence="6" key="1">
    <citation type="journal article" date="2015" name="Nature">
        <title>Complex archaea that bridge the gap between prokaryotes and eukaryotes.</title>
        <authorList>
            <person name="Spang A."/>
            <person name="Saw J.H."/>
            <person name="Jorgensen S.L."/>
            <person name="Zaremba-Niedzwiedzka K."/>
            <person name="Martijn J."/>
            <person name="Lind A.E."/>
            <person name="van Eijk R."/>
            <person name="Schleper C."/>
            <person name="Guy L."/>
            <person name="Ettema T.J."/>
        </authorList>
    </citation>
    <scope>NUCLEOTIDE SEQUENCE</scope>
</reference>
<name>A0A0F9QJN5_9ZZZZ</name>
<dbReference type="PROSITE" id="PS50931">
    <property type="entry name" value="HTH_LYSR"/>
    <property type="match status" value="1"/>
</dbReference>
<dbReference type="Gene3D" id="1.10.10.10">
    <property type="entry name" value="Winged helix-like DNA-binding domain superfamily/Winged helix DNA-binding domain"/>
    <property type="match status" value="1"/>
</dbReference>
<evidence type="ECO:0000259" key="5">
    <source>
        <dbReference type="PROSITE" id="PS50931"/>
    </source>
</evidence>
<accession>A0A0F9QJN5</accession>
<evidence type="ECO:0000256" key="2">
    <source>
        <dbReference type="ARBA" id="ARBA00023015"/>
    </source>
</evidence>
<dbReference type="InterPro" id="IPR005119">
    <property type="entry name" value="LysR_subst-bd"/>
</dbReference>
<dbReference type="InterPro" id="IPR036390">
    <property type="entry name" value="WH_DNA-bd_sf"/>
</dbReference>
<feature type="domain" description="HTH lysR-type" evidence="5">
    <location>
        <begin position="1"/>
        <end position="59"/>
    </location>
</feature>
<proteinExistence type="inferred from homology"/>
<dbReference type="GO" id="GO:0003700">
    <property type="term" value="F:DNA-binding transcription factor activity"/>
    <property type="evidence" value="ECO:0007669"/>
    <property type="project" value="InterPro"/>
</dbReference>
<dbReference type="AlphaFoldDB" id="A0A0F9QJN5"/>
<sequence length="299" mass="34447">MNIEYLRNFIKLTQYKSFSKLAKELEISQSTLSHQISNIEKDFAGVVLIERTTKSFELTKPGKLLLNHAKQIVNLYDECKTEVSRLKEDFIEDIIISASTLPGSHILPKYLTDFRNKNPNVNFKIVISNSKKSLENLNKRLADFAGVGSFIGYNENEFDYIIIGEDKLKFICSPNHQLVKGRENTVEFKNLIKFPFVWREKGSGMRNTFKKQFPKYKKLKIELEINNNDSIISTVSESNYISIMSEIIADKAEAAGLIKSLKINDYPLIAERSIYFVKLKDKKLSPLKKKFWTELKPTG</sequence>
<dbReference type="PANTHER" id="PTHR30126:SF40">
    <property type="entry name" value="HTH-TYPE TRANSCRIPTIONAL REGULATOR GLTR"/>
    <property type="match status" value="1"/>
</dbReference>
<evidence type="ECO:0000256" key="1">
    <source>
        <dbReference type="ARBA" id="ARBA00009437"/>
    </source>
</evidence>
<evidence type="ECO:0000256" key="3">
    <source>
        <dbReference type="ARBA" id="ARBA00023125"/>
    </source>
</evidence>
<protein>
    <recommendedName>
        <fullName evidence="5">HTH lysR-type domain-containing protein</fullName>
    </recommendedName>
</protein>
<comment type="caution">
    <text evidence="6">The sequence shown here is derived from an EMBL/GenBank/DDBJ whole genome shotgun (WGS) entry which is preliminary data.</text>
</comment>
<evidence type="ECO:0000313" key="6">
    <source>
        <dbReference type="EMBL" id="KKN37242.1"/>
    </source>
</evidence>
<dbReference type="SUPFAM" id="SSF53850">
    <property type="entry name" value="Periplasmic binding protein-like II"/>
    <property type="match status" value="1"/>
</dbReference>
<keyword evidence="4" id="KW-0804">Transcription</keyword>